<dbReference type="AlphaFoldDB" id="A0A1Y2D1C3"/>
<keyword evidence="2" id="KW-1185">Reference proteome</keyword>
<feature type="non-terminal residue" evidence="1">
    <location>
        <position position="112"/>
    </location>
</feature>
<dbReference type="OrthoDB" id="10044727at2759"/>
<reference evidence="1 2" key="1">
    <citation type="submission" date="2016-07" db="EMBL/GenBank/DDBJ databases">
        <title>Pervasive Adenine N6-methylation of Active Genes in Fungi.</title>
        <authorList>
            <consortium name="DOE Joint Genome Institute"/>
            <person name="Mondo S.J."/>
            <person name="Dannebaum R.O."/>
            <person name="Kuo R.C."/>
            <person name="Labutti K."/>
            <person name="Haridas S."/>
            <person name="Kuo A."/>
            <person name="Salamov A."/>
            <person name="Ahrendt S.R."/>
            <person name="Lipzen A."/>
            <person name="Sullivan W."/>
            <person name="Andreopoulos W.B."/>
            <person name="Clum A."/>
            <person name="Lindquist E."/>
            <person name="Daum C."/>
            <person name="Ramamoorthy G.K."/>
            <person name="Gryganskyi A."/>
            <person name="Culley D."/>
            <person name="Magnuson J.K."/>
            <person name="James T.Y."/>
            <person name="O'Malley M.A."/>
            <person name="Stajich J.E."/>
            <person name="Spatafora J.W."/>
            <person name="Visel A."/>
            <person name="Grigoriev I.V."/>
        </authorList>
    </citation>
    <scope>NUCLEOTIDE SEQUENCE [LARGE SCALE GENOMIC DNA]</scope>
    <source>
        <strain evidence="1 2">JEL800</strain>
    </source>
</reference>
<evidence type="ECO:0000313" key="2">
    <source>
        <dbReference type="Proteomes" id="UP000193642"/>
    </source>
</evidence>
<comment type="caution">
    <text evidence="1">The sequence shown here is derived from an EMBL/GenBank/DDBJ whole genome shotgun (WGS) entry which is preliminary data.</text>
</comment>
<dbReference type="Proteomes" id="UP000193642">
    <property type="component" value="Unassembled WGS sequence"/>
</dbReference>
<feature type="non-terminal residue" evidence="1">
    <location>
        <position position="1"/>
    </location>
</feature>
<name>A0A1Y2D1C3_9FUNG</name>
<proteinExistence type="predicted"/>
<protein>
    <submittedName>
        <fullName evidence="1">Uncharacterized protein</fullName>
    </submittedName>
</protein>
<organism evidence="1 2">
    <name type="scientific">Rhizoclosmatium globosum</name>
    <dbReference type="NCBI Taxonomy" id="329046"/>
    <lineage>
        <taxon>Eukaryota</taxon>
        <taxon>Fungi</taxon>
        <taxon>Fungi incertae sedis</taxon>
        <taxon>Chytridiomycota</taxon>
        <taxon>Chytridiomycota incertae sedis</taxon>
        <taxon>Chytridiomycetes</taxon>
        <taxon>Chytridiales</taxon>
        <taxon>Chytriomycetaceae</taxon>
        <taxon>Rhizoclosmatium</taxon>
    </lineage>
</organism>
<evidence type="ECO:0000313" key="1">
    <source>
        <dbReference type="EMBL" id="ORY53072.1"/>
    </source>
</evidence>
<dbReference type="EMBL" id="MCGO01000002">
    <property type="protein sequence ID" value="ORY53072.1"/>
    <property type="molecule type" value="Genomic_DNA"/>
</dbReference>
<sequence length="112" mass="12564">VFHNECSFAAYNGKKLLWMEKGEKVLQKKGDGKTVMGTVFIRPCHGLFYKVCIEQGRIQMTTGAVRVWKSKQGQQLPCLTHCIPQSKDCGSLTIQQTMQSNALMDLMLVLSP</sequence>
<accession>A0A1Y2D1C3</accession>
<gene>
    <name evidence="1" type="ORF">BCR33DRAFT_815012</name>
</gene>